<keyword evidence="8" id="KW-0282">Flagellum</keyword>
<comment type="caution">
    <text evidence="8">The sequence shown here is derived from an EMBL/GenBank/DDBJ whole genome shotgun (WGS) entry which is preliminary data.</text>
</comment>
<feature type="transmembrane region" description="Helical" evidence="7">
    <location>
        <begin position="68"/>
        <end position="92"/>
    </location>
</feature>
<name>A0ABU1LXN4_9BURK</name>
<keyword evidence="9" id="KW-1185">Reference proteome</keyword>
<sequence>MNRSVAVLLLSLRIGPVFVLAPPFSQIRVPARVRVCLVLALAACLAPPIPASLYATDTALLLSAASELLLGLMIAFAFQAAFAALSFAGRVLDVQAGYGLAMVIDPGSRSQAPMFGTILVLVAGLVFFATNGHLDLLRLLAALVEVLPVGRAHLSGDPQAFMGYFGMVMGLGLAAVAAVIVTLFLIDLSIAFLSRALPQMNALMLGLQIKTIATLVVMALSAGLLAPVAMRLTSAALGFVPSLE</sequence>
<dbReference type="Proteomes" id="UP001264340">
    <property type="component" value="Unassembled WGS sequence"/>
</dbReference>
<gene>
    <name evidence="8" type="ORF">J2804_004728</name>
</gene>
<accession>A0ABU1LXN4</accession>
<evidence type="ECO:0000313" key="8">
    <source>
        <dbReference type="EMBL" id="MDR6411300.1"/>
    </source>
</evidence>
<evidence type="ECO:0000256" key="4">
    <source>
        <dbReference type="ARBA" id="ARBA00022692"/>
    </source>
</evidence>
<keyword evidence="8" id="KW-0966">Cell projection</keyword>
<protein>
    <submittedName>
        <fullName evidence="8">Flagellar biosynthetic protein FliR</fullName>
    </submittedName>
</protein>
<comment type="similarity">
    <text evidence="2">Belongs to the FliR/MopE/SpaR family.</text>
</comment>
<comment type="subcellular location">
    <subcellularLocation>
        <location evidence="1">Cell membrane</location>
        <topology evidence="1">Multi-pass membrane protein</topology>
    </subcellularLocation>
</comment>
<keyword evidence="3" id="KW-1003">Cell membrane</keyword>
<feature type="transmembrane region" description="Helical" evidence="7">
    <location>
        <begin position="160"/>
        <end position="186"/>
    </location>
</feature>
<proteinExistence type="inferred from homology"/>
<organism evidence="8 9">
    <name type="scientific">Paraburkholderia terricola</name>
    <dbReference type="NCBI Taxonomy" id="169427"/>
    <lineage>
        <taxon>Bacteria</taxon>
        <taxon>Pseudomonadati</taxon>
        <taxon>Pseudomonadota</taxon>
        <taxon>Betaproteobacteria</taxon>
        <taxon>Burkholderiales</taxon>
        <taxon>Burkholderiaceae</taxon>
        <taxon>Paraburkholderia</taxon>
    </lineage>
</organism>
<feature type="transmembrane region" description="Helical" evidence="7">
    <location>
        <begin position="35"/>
        <end position="56"/>
    </location>
</feature>
<dbReference type="PANTHER" id="PTHR30065:SF1">
    <property type="entry name" value="SURFACE PRESENTATION OF ANTIGENS PROTEIN SPAR"/>
    <property type="match status" value="1"/>
</dbReference>
<evidence type="ECO:0000256" key="3">
    <source>
        <dbReference type="ARBA" id="ARBA00022475"/>
    </source>
</evidence>
<dbReference type="PRINTS" id="PR00953">
    <property type="entry name" value="TYPE3IMRPROT"/>
</dbReference>
<dbReference type="EMBL" id="JAVDRP010000010">
    <property type="protein sequence ID" value="MDR6411300.1"/>
    <property type="molecule type" value="Genomic_DNA"/>
</dbReference>
<keyword evidence="8" id="KW-0969">Cilium</keyword>
<feature type="transmembrane region" description="Helical" evidence="7">
    <location>
        <begin position="112"/>
        <end position="129"/>
    </location>
</feature>
<feature type="transmembrane region" description="Helical" evidence="7">
    <location>
        <begin position="207"/>
        <end position="230"/>
    </location>
</feature>
<evidence type="ECO:0000256" key="6">
    <source>
        <dbReference type="ARBA" id="ARBA00023136"/>
    </source>
</evidence>
<dbReference type="RefSeq" id="WP_310124350.1">
    <property type="nucleotide sequence ID" value="NZ_JAVDQV010000011.1"/>
</dbReference>
<keyword evidence="4 7" id="KW-0812">Transmembrane</keyword>
<dbReference type="InterPro" id="IPR002010">
    <property type="entry name" value="T3SS_IM_R"/>
</dbReference>
<dbReference type="Pfam" id="PF01311">
    <property type="entry name" value="Bac_export_1"/>
    <property type="match status" value="1"/>
</dbReference>
<evidence type="ECO:0000256" key="1">
    <source>
        <dbReference type="ARBA" id="ARBA00004651"/>
    </source>
</evidence>
<dbReference type="PANTHER" id="PTHR30065">
    <property type="entry name" value="FLAGELLAR BIOSYNTHETIC PROTEIN FLIR"/>
    <property type="match status" value="1"/>
</dbReference>
<evidence type="ECO:0000256" key="2">
    <source>
        <dbReference type="ARBA" id="ARBA00009772"/>
    </source>
</evidence>
<keyword evidence="6 7" id="KW-0472">Membrane</keyword>
<evidence type="ECO:0000256" key="7">
    <source>
        <dbReference type="SAM" id="Phobius"/>
    </source>
</evidence>
<keyword evidence="5 7" id="KW-1133">Transmembrane helix</keyword>
<reference evidence="8 9" key="1">
    <citation type="submission" date="2023-07" db="EMBL/GenBank/DDBJ databases">
        <title>Sorghum-associated microbial communities from plants grown in Nebraska, USA.</title>
        <authorList>
            <person name="Schachtman D."/>
        </authorList>
    </citation>
    <scope>NUCLEOTIDE SEQUENCE [LARGE SCALE GENOMIC DNA]</scope>
    <source>
        <strain evidence="8 9">DS1316</strain>
    </source>
</reference>
<evidence type="ECO:0000313" key="9">
    <source>
        <dbReference type="Proteomes" id="UP001264340"/>
    </source>
</evidence>
<evidence type="ECO:0000256" key="5">
    <source>
        <dbReference type="ARBA" id="ARBA00022989"/>
    </source>
</evidence>